<dbReference type="RefSeq" id="WP_135181590.1">
    <property type="nucleotide sequence ID" value="NZ_JADGKZ010000004.1"/>
</dbReference>
<name>A0A4Y9JAZ6_9STRE</name>
<dbReference type="Proteomes" id="UP000297253">
    <property type="component" value="Unassembled WGS sequence"/>
</dbReference>
<evidence type="ECO:0000313" key="1">
    <source>
        <dbReference type="EMBL" id="TFU98183.1"/>
    </source>
</evidence>
<organism evidence="1 2">
    <name type="scientific">Streptococcus cuniculi</name>
    <dbReference type="NCBI Taxonomy" id="1432788"/>
    <lineage>
        <taxon>Bacteria</taxon>
        <taxon>Bacillati</taxon>
        <taxon>Bacillota</taxon>
        <taxon>Bacilli</taxon>
        <taxon>Lactobacillales</taxon>
        <taxon>Streptococcaceae</taxon>
        <taxon>Streptococcus</taxon>
    </lineage>
</organism>
<dbReference type="EMBL" id="SPPD01000004">
    <property type="protein sequence ID" value="TFU98183.1"/>
    <property type="molecule type" value="Genomic_DNA"/>
</dbReference>
<comment type="caution">
    <text evidence="1">The sequence shown here is derived from an EMBL/GenBank/DDBJ whole genome shotgun (WGS) entry which is preliminary data.</text>
</comment>
<dbReference type="OrthoDB" id="2187161at2"/>
<dbReference type="InterPro" id="IPR008489">
    <property type="entry name" value="DUF771"/>
</dbReference>
<dbReference type="Pfam" id="PF05595">
    <property type="entry name" value="DUF771"/>
    <property type="match status" value="1"/>
</dbReference>
<sequence>MGALLEKQELKQNQVFNVSIPVPENLVVVDKDEYLDLLRKTDEGQWWLIDDVVELLSISRSTLINDILLNPRFKSEIDVEQNNAGFVLYPRGKGSPYRFLASRTRKYFEENFASILLFR</sequence>
<reference evidence="1 2" key="1">
    <citation type="submission" date="2019-03" db="EMBL/GenBank/DDBJ databases">
        <title>Diversity of the mouse oral microbiome.</title>
        <authorList>
            <person name="Joseph S."/>
            <person name="Aduse-Opoku J."/>
            <person name="Curtis M."/>
            <person name="Wade W."/>
            <person name="Hashim A."/>
        </authorList>
    </citation>
    <scope>NUCLEOTIDE SEQUENCE [LARGE SCALE GENOMIC DNA]</scope>
    <source>
        <strain evidence="1 2">WM131</strain>
    </source>
</reference>
<gene>
    <name evidence="1" type="ORF">E4T82_04005</name>
</gene>
<protein>
    <submittedName>
        <fullName evidence="1">DUF771 domain-containing protein</fullName>
    </submittedName>
</protein>
<evidence type="ECO:0000313" key="2">
    <source>
        <dbReference type="Proteomes" id="UP000297253"/>
    </source>
</evidence>
<proteinExistence type="predicted"/>
<dbReference type="AlphaFoldDB" id="A0A4Y9JAZ6"/>
<accession>A0A4Y9JAZ6</accession>